<protein>
    <submittedName>
        <fullName evidence="1">Uncharacterized protein</fullName>
    </submittedName>
</protein>
<name>A0A927GHJ0_9BACT</name>
<accession>A0A927GHJ0</accession>
<organism evidence="1 2">
    <name type="scientific">Hymenobacter montanus</name>
    <dbReference type="NCBI Taxonomy" id="2771359"/>
    <lineage>
        <taxon>Bacteria</taxon>
        <taxon>Pseudomonadati</taxon>
        <taxon>Bacteroidota</taxon>
        <taxon>Cytophagia</taxon>
        <taxon>Cytophagales</taxon>
        <taxon>Hymenobacteraceae</taxon>
        <taxon>Hymenobacter</taxon>
    </lineage>
</organism>
<comment type="caution">
    <text evidence="1">The sequence shown here is derived from an EMBL/GenBank/DDBJ whole genome shotgun (WGS) entry which is preliminary data.</text>
</comment>
<proteinExistence type="predicted"/>
<dbReference type="Proteomes" id="UP000612233">
    <property type="component" value="Unassembled WGS sequence"/>
</dbReference>
<sequence length="136" mass="16452">MYLLKRTISPYLGEDLIIGIFQQLERAKEARKEYIMKCRVDDKWAEQPYREVHLENDTTIYDTVVIHETERINKEVYVVSLYEEGFGQIIREVCKVFNDENEARDFTETMNKNDKEYEPSWYDLEALEVDKIYYDK</sequence>
<gene>
    <name evidence="1" type="ORF">IC235_00990</name>
</gene>
<reference evidence="1" key="1">
    <citation type="submission" date="2020-09" db="EMBL/GenBank/DDBJ databases">
        <authorList>
            <person name="Kim M.K."/>
        </authorList>
    </citation>
    <scope>NUCLEOTIDE SEQUENCE</scope>
    <source>
        <strain evidence="1">BT664</strain>
    </source>
</reference>
<evidence type="ECO:0000313" key="2">
    <source>
        <dbReference type="Proteomes" id="UP000612233"/>
    </source>
</evidence>
<evidence type="ECO:0000313" key="1">
    <source>
        <dbReference type="EMBL" id="MBD2766463.1"/>
    </source>
</evidence>
<dbReference type="AlphaFoldDB" id="A0A927GHJ0"/>
<dbReference type="EMBL" id="JACXAD010000001">
    <property type="protein sequence ID" value="MBD2766463.1"/>
    <property type="molecule type" value="Genomic_DNA"/>
</dbReference>
<keyword evidence="2" id="KW-1185">Reference proteome</keyword>